<keyword evidence="2 7" id="KW-0813">Transport</keyword>
<evidence type="ECO:0000256" key="6">
    <source>
        <dbReference type="ARBA" id="ARBA00023136"/>
    </source>
</evidence>
<evidence type="ECO:0000256" key="5">
    <source>
        <dbReference type="ARBA" id="ARBA00022989"/>
    </source>
</evidence>
<feature type="transmembrane region" description="Helical" evidence="7">
    <location>
        <begin position="177"/>
        <end position="202"/>
    </location>
</feature>
<comment type="subcellular location">
    <subcellularLocation>
        <location evidence="1 7">Cell membrane</location>
        <topology evidence="1 7">Multi-pass membrane protein</topology>
    </subcellularLocation>
</comment>
<accession>A0A6P2CM65</accession>
<sequence>MATATRCRSDARAALPRGRRPTHRAARFTSRRTGPDAEWRDAVSTPVRPGSPVVTSPLLAAAGLGLLFVLFEGIGQTEVFGRNWPPLSEVVSFVASNPPVQATLQRALVATGTSAAQGLLLGAVVGIGAAALGVLVRSAATGLDRLAAVVHAVPLIAIAPLLVTTVGRAAAPTVTAAIGAGFAIFVAATAALASAPAALGDVHTVLGSSRWSRLRMLQLPHGLPLMLDGAAVAASAAVIGAILGEWFGAPRGLGVVLVSAMNNYQIPLLWSAAIGCVVLSLTAYGVLRGVAALVRRRTA</sequence>
<evidence type="ECO:0000256" key="8">
    <source>
        <dbReference type="SAM" id="MobiDB-lite"/>
    </source>
</evidence>
<dbReference type="AlphaFoldDB" id="A0A6P2CM65"/>
<dbReference type="InterPro" id="IPR035906">
    <property type="entry name" value="MetI-like_sf"/>
</dbReference>
<dbReference type="InterPro" id="IPR000515">
    <property type="entry name" value="MetI-like"/>
</dbReference>
<evidence type="ECO:0000256" key="1">
    <source>
        <dbReference type="ARBA" id="ARBA00004651"/>
    </source>
</evidence>
<comment type="similarity">
    <text evidence="7">Belongs to the binding-protein-dependent transport system permease family.</text>
</comment>
<keyword evidence="4 7" id="KW-0812">Transmembrane</keyword>
<dbReference type="Gene3D" id="1.10.3720.10">
    <property type="entry name" value="MetI-like"/>
    <property type="match status" value="1"/>
</dbReference>
<dbReference type="PANTHER" id="PTHR30151">
    <property type="entry name" value="ALKANE SULFONATE ABC TRANSPORTER-RELATED, MEMBRANE SUBUNIT"/>
    <property type="match status" value="1"/>
</dbReference>
<keyword evidence="5 7" id="KW-1133">Transmembrane helix</keyword>
<dbReference type="Proteomes" id="UP000471120">
    <property type="component" value="Unassembled WGS sequence"/>
</dbReference>
<gene>
    <name evidence="10" type="ORF">DW322_20275</name>
</gene>
<evidence type="ECO:0000313" key="11">
    <source>
        <dbReference type="Proteomes" id="UP000471120"/>
    </source>
</evidence>
<protein>
    <submittedName>
        <fullName evidence="10">ABC transporter permease subunit</fullName>
    </submittedName>
</protein>
<feature type="compositionally biased region" description="Basic residues" evidence="8">
    <location>
        <begin position="17"/>
        <end position="30"/>
    </location>
</feature>
<feature type="region of interest" description="Disordered" evidence="8">
    <location>
        <begin position="1"/>
        <end position="49"/>
    </location>
</feature>
<feature type="transmembrane region" description="Helical" evidence="7">
    <location>
        <begin position="58"/>
        <end position="75"/>
    </location>
</feature>
<dbReference type="PANTHER" id="PTHR30151:SF20">
    <property type="entry name" value="ABC TRANSPORTER PERMEASE PROTEIN HI_0355-RELATED"/>
    <property type="match status" value="1"/>
</dbReference>
<feature type="transmembrane region" description="Helical" evidence="7">
    <location>
        <begin position="268"/>
        <end position="287"/>
    </location>
</feature>
<keyword evidence="3" id="KW-1003">Cell membrane</keyword>
<feature type="transmembrane region" description="Helical" evidence="7">
    <location>
        <begin position="148"/>
        <end position="171"/>
    </location>
</feature>
<evidence type="ECO:0000313" key="10">
    <source>
        <dbReference type="EMBL" id="TXG92078.1"/>
    </source>
</evidence>
<dbReference type="EMBL" id="QRCM01000001">
    <property type="protein sequence ID" value="TXG92078.1"/>
    <property type="molecule type" value="Genomic_DNA"/>
</dbReference>
<evidence type="ECO:0000256" key="7">
    <source>
        <dbReference type="RuleBase" id="RU363032"/>
    </source>
</evidence>
<evidence type="ECO:0000256" key="3">
    <source>
        <dbReference type="ARBA" id="ARBA00022475"/>
    </source>
</evidence>
<organism evidence="10 11">
    <name type="scientific">Rhodococcus rhodnii</name>
    <dbReference type="NCBI Taxonomy" id="38312"/>
    <lineage>
        <taxon>Bacteria</taxon>
        <taxon>Bacillati</taxon>
        <taxon>Actinomycetota</taxon>
        <taxon>Actinomycetes</taxon>
        <taxon>Mycobacteriales</taxon>
        <taxon>Nocardiaceae</taxon>
        <taxon>Rhodococcus</taxon>
    </lineage>
</organism>
<evidence type="ECO:0000256" key="2">
    <source>
        <dbReference type="ARBA" id="ARBA00022448"/>
    </source>
</evidence>
<dbReference type="GO" id="GO:0005886">
    <property type="term" value="C:plasma membrane"/>
    <property type="evidence" value="ECO:0007669"/>
    <property type="project" value="UniProtKB-SubCell"/>
</dbReference>
<evidence type="ECO:0000259" key="9">
    <source>
        <dbReference type="PROSITE" id="PS50928"/>
    </source>
</evidence>
<feature type="transmembrane region" description="Helical" evidence="7">
    <location>
        <begin position="223"/>
        <end position="248"/>
    </location>
</feature>
<dbReference type="GO" id="GO:0055085">
    <property type="term" value="P:transmembrane transport"/>
    <property type="evidence" value="ECO:0007669"/>
    <property type="project" value="InterPro"/>
</dbReference>
<dbReference type="Pfam" id="PF00528">
    <property type="entry name" value="BPD_transp_1"/>
    <property type="match status" value="1"/>
</dbReference>
<reference evidence="10 11" key="1">
    <citation type="submission" date="2018-07" db="EMBL/GenBank/DDBJ databases">
        <title>Genome sequence of Rhodococcus rhodnii ATCC 35071 from Rhodnius prolixus.</title>
        <authorList>
            <person name="Patel V."/>
            <person name="Vogel K.J."/>
        </authorList>
    </citation>
    <scope>NUCLEOTIDE SEQUENCE [LARGE SCALE GENOMIC DNA]</scope>
    <source>
        <strain evidence="10 11">ATCC 35071</strain>
    </source>
</reference>
<proteinExistence type="inferred from homology"/>
<feature type="domain" description="ABC transmembrane type-1" evidence="9">
    <location>
        <begin position="104"/>
        <end position="287"/>
    </location>
</feature>
<dbReference type="PROSITE" id="PS50928">
    <property type="entry name" value="ABC_TM1"/>
    <property type="match status" value="1"/>
</dbReference>
<feature type="transmembrane region" description="Helical" evidence="7">
    <location>
        <begin position="115"/>
        <end position="136"/>
    </location>
</feature>
<keyword evidence="6 7" id="KW-0472">Membrane</keyword>
<comment type="caution">
    <text evidence="10">The sequence shown here is derived from an EMBL/GenBank/DDBJ whole genome shotgun (WGS) entry which is preliminary data.</text>
</comment>
<dbReference type="SUPFAM" id="SSF161098">
    <property type="entry name" value="MetI-like"/>
    <property type="match status" value="1"/>
</dbReference>
<evidence type="ECO:0000256" key="4">
    <source>
        <dbReference type="ARBA" id="ARBA00022692"/>
    </source>
</evidence>
<name>A0A6P2CM65_9NOCA</name>